<feature type="domain" description="Zn(2)-C6 fungal-type" evidence="8">
    <location>
        <begin position="165"/>
        <end position="195"/>
    </location>
</feature>
<evidence type="ECO:0000256" key="1">
    <source>
        <dbReference type="ARBA" id="ARBA00004123"/>
    </source>
</evidence>
<dbReference type="AlphaFoldDB" id="A0A0A1T804"/>
<feature type="compositionally biased region" description="Polar residues" evidence="7">
    <location>
        <begin position="889"/>
        <end position="908"/>
    </location>
</feature>
<dbReference type="PROSITE" id="PS50048">
    <property type="entry name" value="ZN2_CY6_FUNGAL_2"/>
    <property type="match status" value="1"/>
</dbReference>
<dbReference type="CDD" id="cd00067">
    <property type="entry name" value="GAL4"/>
    <property type="match status" value="1"/>
</dbReference>
<dbReference type="SUPFAM" id="SSF57701">
    <property type="entry name" value="Zn2/Cys6 DNA-binding domain"/>
    <property type="match status" value="1"/>
</dbReference>
<proteinExistence type="predicted"/>
<dbReference type="SMART" id="SM00066">
    <property type="entry name" value="GAL4"/>
    <property type="match status" value="1"/>
</dbReference>
<protein>
    <recommendedName>
        <fullName evidence="8">Zn(2)-C6 fungal-type domain-containing protein</fullName>
    </recommendedName>
</protein>
<comment type="subcellular location">
    <subcellularLocation>
        <location evidence="1">Nucleus</location>
    </subcellularLocation>
</comment>
<evidence type="ECO:0000313" key="10">
    <source>
        <dbReference type="Proteomes" id="UP000039046"/>
    </source>
</evidence>
<dbReference type="Proteomes" id="UP000039046">
    <property type="component" value="Unassembled WGS sequence"/>
</dbReference>
<dbReference type="HOGENOM" id="CLU_009768_0_0_1"/>
<reference evidence="9 10" key="1">
    <citation type="journal article" date="2015" name="Genome Announc.">
        <title>Draft Genome Sequence and Gene Annotation of the Entomopathogenic Fungus Verticillium hemipterigenum.</title>
        <authorList>
            <person name="Horn F."/>
            <person name="Habel A."/>
            <person name="Scharf D.H."/>
            <person name="Dworschak J."/>
            <person name="Brakhage A.A."/>
            <person name="Guthke R."/>
            <person name="Hertweck C."/>
            <person name="Linde J."/>
        </authorList>
    </citation>
    <scope>NUCLEOTIDE SEQUENCE [LARGE SCALE GENOMIC DNA]</scope>
</reference>
<evidence type="ECO:0000256" key="3">
    <source>
        <dbReference type="ARBA" id="ARBA00023015"/>
    </source>
</evidence>
<keyword evidence="2" id="KW-0479">Metal-binding</keyword>
<dbReference type="Pfam" id="PF00172">
    <property type="entry name" value="Zn_clus"/>
    <property type="match status" value="1"/>
</dbReference>
<dbReference type="STRING" id="1531966.A0A0A1T804"/>
<feature type="compositionally biased region" description="Polar residues" evidence="7">
    <location>
        <begin position="813"/>
        <end position="822"/>
    </location>
</feature>
<evidence type="ECO:0000256" key="2">
    <source>
        <dbReference type="ARBA" id="ARBA00022723"/>
    </source>
</evidence>
<dbReference type="PRINTS" id="PR00755">
    <property type="entry name" value="AFLATOXINBRP"/>
</dbReference>
<dbReference type="InterPro" id="IPR007219">
    <property type="entry name" value="XnlR_reg_dom"/>
</dbReference>
<organism evidence="9 10">
    <name type="scientific">[Torrubiella] hemipterigena</name>
    <dbReference type="NCBI Taxonomy" id="1531966"/>
    <lineage>
        <taxon>Eukaryota</taxon>
        <taxon>Fungi</taxon>
        <taxon>Dikarya</taxon>
        <taxon>Ascomycota</taxon>
        <taxon>Pezizomycotina</taxon>
        <taxon>Sordariomycetes</taxon>
        <taxon>Hypocreomycetidae</taxon>
        <taxon>Hypocreales</taxon>
        <taxon>Clavicipitaceae</taxon>
        <taxon>Clavicipitaceae incertae sedis</taxon>
        <taxon>'Torrubiella' clade</taxon>
    </lineage>
</organism>
<evidence type="ECO:0000256" key="4">
    <source>
        <dbReference type="ARBA" id="ARBA00023026"/>
    </source>
</evidence>
<keyword evidence="6" id="KW-0539">Nucleus</keyword>
<dbReference type="CDD" id="cd12148">
    <property type="entry name" value="fungal_TF_MHR"/>
    <property type="match status" value="1"/>
</dbReference>
<dbReference type="GO" id="GO:0000981">
    <property type="term" value="F:DNA-binding transcription factor activity, RNA polymerase II-specific"/>
    <property type="evidence" value="ECO:0007669"/>
    <property type="project" value="InterPro"/>
</dbReference>
<evidence type="ECO:0000256" key="5">
    <source>
        <dbReference type="ARBA" id="ARBA00023163"/>
    </source>
</evidence>
<name>A0A0A1T804_9HYPO</name>
<dbReference type="PANTHER" id="PTHR47338:SF27">
    <property type="entry name" value="ZN(II)2CYS6 TRANSCRIPTION FACTOR (EUROFUNG)"/>
    <property type="match status" value="1"/>
</dbReference>
<sequence>MDPSQFGDFSFQYDSLPMHDPHVFTSDQSTLLSAATKPSSIAPFDDLHGADLSSLQSSAQTPSLTTSTAPTTHHSASSFAMDPAELSANVDDIFGIPDDLSPDASSILHPDNALDDFASTSQDRADGTDLGGRGAGAKDDKGDGAPAWSELKTKAGKDRKRLPLACIACRRKKIRCSGEKPACKHCLRSRIPCVYKVTSRKAAPRTDYMAMLDKRLKRMEERIIKIVPKAEQDPNATTPTVTRAVVKPAIPGTAASKGAKKRRADEAFDQGLDTWINGPANGKDASAKPSSEERNSDDDSLAKEGAEALPPRDIQEHLSEVFFDNIYGQPYYLLHKPSYMRKLKNNTLPPVLVLSVCAVAARFSTSPKLATNARPFLRGEEWASHAREICTKRYEWPNLTVLTCLILLAVNEFGTCHGGRSWALGGQAIRMAYALQLHKNLEYDPLASGDQKVKLSFIDREIRRRTMWACFLLDRFTSSTIERPAFINEESIEVPLPVNERFFEFDMPIHSEYLDGRPAPEPTATGSANAGDTASNLGIAAYMVRAVAGWGRALAYVNGGGRASDPEPAWSEKSRFSALIRENEEMVQRLPAQYQWSKDNLDVHVTEKTAPQYLLLHTTIPLITVFLNQGCASALQASGVQDAPKEFLAKTSARTFAAASRISQVLREGDEGQIPVNAAFAGYSAFTSTSVQLLAMASASPQLKTTAEANCSINVKYMRRLMRHWGMFHWMVEDIRRQYKTSHDVARKGSAGAAGPIPPLLQYGDWFQQYPYGIADSDMMDPSVGRKHNKGEDGVLELKSELQSVEDFFSTLSPVAPNSSEIANKPAPKRKASTATKKQASAQQNDVKASADQQQQQQLQLKRRASEQVVTTQNQPSALNAAAAARRFSSPQGPQKLSTPQNSQLFNNPTMGPQTNSFMAMSPTIPQYQTQVTPNLNYFTDVIPLPMNNQDAASIAAQQQAMYTMAATGSMTPNMDSSPTWARQPNSVMTPGANGQQQQVVNPNMYNTGAAGAGAGDASTWFIPYDVEAGDMGSQDMMMSSASNMDPFDSMFMNAQPSTQGQNMTVPARFPNM</sequence>
<keyword evidence="5" id="KW-0804">Transcription</keyword>
<dbReference type="GO" id="GO:0003677">
    <property type="term" value="F:DNA binding"/>
    <property type="evidence" value="ECO:0007669"/>
    <property type="project" value="InterPro"/>
</dbReference>
<feature type="compositionally biased region" description="Polar residues" evidence="7">
    <location>
        <begin position="868"/>
        <end position="878"/>
    </location>
</feature>
<dbReference type="GO" id="GO:0005634">
    <property type="term" value="C:nucleus"/>
    <property type="evidence" value="ECO:0007669"/>
    <property type="project" value="UniProtKB-SubCell"/>
</dbReference>
<feature type="region of interest" description="Disordered" evidence="7">
    <location>
        <begin position="55"/>
        <end position="76"/>
    </location>
</feature>
<evidence type="ECO:0000259" key="8">
    <source>
        <dbReference type="PROSITE" id="PS50048"/>
    </source>
</evidence>
<dbReference type="PANTHER" id="PTHR47338">
    <property type="entry name" value="ZN(II)2CYS6 TRANSCRIPTION FACTOR (EUROFUNG)-RELATED"/>
    <property type="match status" value="1"/>
</dbReference>
<dbReference type="GO" id="GO:0008270">
    <property type="term" value="F:zinc ion binding"/>
    <property type="evidence" value="ECO:0007669"/>
    <property type="project" value="InterPro"/>
</dbReference>
<dbReference type="GO" id="GO:0006351">
    <property type="term" value="P:DNA-templated transcription"/>
    <property type="evidence" value="ECO:0007669"/>
    <property type="project" value="InterPro"/>
</dbReference>
<evidence type="ECO:0000256" key="6">
    <source>
        <dbReference type="ARBA" id="ARBA00023242"/>
    </source>
</evidence>
<keyword evidence="10" id="KW-1185">Reference proteome</keyword>
<keyword evidence="4" id="KW-0843">Virulence</keyword>
<dbReference type="Pfam" id="PF04082">
    <property type="entry name" value="Fungal_trans"/>
    <property type="match status" value="1"/>
</dbReference>
<feature type="region of interest" description="Disordered" evidence="7">
    <location>
        <begin position="105"/>
        <end position="150"/>
    </location>
</feature>
<evidence type="ECO:0000313" key="9">
    <source>
        <dbReference type="EMBL" id="CEJ93206.1"/>
    </source>
</evidence>
<dbReference type="InterPro" id="IPR050815">
    <property type="entry name" value="TF_fung"/>
</dbReference>
<dbReference type="InterPro" id="IPR036864">
    <property type="entry name" value="Zn2-C6_fun-type_DNA-bd_sf"/>
</dbReference>
<accession>A0A0A1T804</accession>
<dbReference type="InterPro" id="IPR001138">
    <property type="entry name" value="Zn2Cys6_DnaBD"/>
</dbReference>
<dbReference type="EMBL" id="CDHN01000005">
    <property type="protein sequence ID" value="CEJ93206.1"/>
    <property type="molecule type" value="Genomic_DNA"/>
</dbReference>
<evidence type="ECO:0000256" key="7">
    <source>
        <dbReference type="SAM" id="MobiDB-lite"/>
    </source>
</evidence>
<feature type="region of interest" description="Disordered" evidence="7">
    <location>
        <begin position="271"/>
        <end position="310"/>
    </location>
</feature>
<keyword evidence="3" id="KW-0805">Transcription regulation</keyword>
<feature type="region of interest" description="Disordered" evidence="7">
    <location>
        <begin position="813"/>
        <end position="908"/>
    </location>
</feature>
<gene>
    <name evidence="9" type="ORF">VHEMI08815</name>
</gene>
<dbReference type="SMART" id="SM00906">
    <property type="entry name" value="Fungal_trans"/>
    <property type="match status" value="1"/>
</dbReference>
<feature type="compositionally biased region" description="Low complexity" evidence="7">
    <location>
        <begin position="833"/>
        <end position="844"/>
    </location>
</feature>
<dbReference type="OrthoDB" id="39175at2759"/>
<dbReference type="Gene3D" id="4.10.240.10">
    <property type="entry name" value="Zn(2)-C6 fungal-type DNA-binding domain"/>
    <property type="match status" value="1"/>
</dbReference>
<dbReference type="PROSITE" id="PS00463">
    <property type="entry name" value="ZN2_CY6_FUNGAL_1"/>
    <property type="match status" value="1"/>
</dbReference>